<protein>
    <submittedName>
        <fullName evidence="1">Uncharacterized protein</fullName>
    </submittedName>
</protein>
<proteinExistence type="predicted"/>
<evidence type="ECO:0000313" key="2">
    <source>
        <dbReference type="Proteomes" id="UP000800097"/>
    </source>
</evidence>
<dbReference type="InterPro" id="IPR038883">
    <property type="entry name" value="AN11006-like"/>
</dbReference>
<evidence type="ECO:0000313" key="1">
    <source>
        <dbReference type="EMBL" id="KAF2278538.1"/>
    </source>
</evidence>
<dbReference type="GeneID" id="54551189"/>
<dbReference type="PANTHER" id="PTHR42085:SF2">
    <property type="entry name" value="F-BOX DOMAIN-CONTAINING PROTEIN"/>
    <property type="match status" value="1"/>
</dbReference>
<dbReference type="AlphaFoldDB" id="A0A6A6JRP3"/>
<gene>
    <name evidence="1" type="ORF">EI97DRAFT_431764</name>
</gene>
<dbReference type="RefSeq" id="XP_033656077.1">
    <property type="nucleotide sequence ID" value="XM_033798014.1"/>
</dbReference>
<keyword evidence="2" id="KW-1185">Reference proteome</keyword>
<accession>A0A6A6JRP3</accession>
<sequence>MATSPSTPHTPAFLRLTPALRQRIYSYLLPPHPDEETTTIVYDLKFPYLQHPSSTTFTPHQLDICTCPLQPLHQQDAENPSPPGCNDHIYSRYICCGPEVIVRPGTHTAWVLQQAGPAFNVLRPATDEELQRRPHAGIVLVNKAIYSETLPVLYRNRNFLLLTGICSRGRYQAYATQTWLSGLSPLARSNVTSLTLLCHSNEEDCRDEDAQLSYTDFARFCLDEVTSLQRLRLKVWPDENGISLRPFSILLGRPDFAIHMVEHLDVDDVFVFRDAATFLHYCNQKEQG</sequence>
<dbReference type="OrthoDB" id="3750348at2759"/>
<dbReference type="PANTHER" id="PTHR42085">
    <property type="entry name" value="F-BOX DOMAIN-CONTAINING PROTEIN"/>
    <property type="match status" value="1"/>
</dbReference>
<name>A0A6A6JRP3_WESOR</name>
<organism evidence="1 2">
    <name type="scientific">Westerdykella ornata</name>
    <dbReference type="NCBI Taxonomy" id="318751"/>
    <lineage>
        <taxon>Eukaryota</taxon>
        <taxon>Fungi</taxon>
        <taxon>Dikarya</taxon>
        <taxon>Ascomycota</taxon>
        <taxon>Pezizomycotina</taxon>
        <taxon>Dothideomycetes</taxon>
        <taxon>Pleosporomycetidae</taxon>
        <taxon>Pleosporales</taxon>
        <taxon>Sporormiaceae</taxon>
        <taxon>Westerdykella</taxon>
    </lineage>
</organism>
<dbReference type="Proteomes" id="UP000800097">
    <property type="component" value="Unassembled WGS sequence"/>
</dbReference>
<reference evidence="1" key="1">
    <citation type="journal article" date="2020" name="Stud. Mycol.">
        <title>101 Dothideomycetes genomes: a test case for predicting lifestyles and emergence of pathogens.</title>
        <authorList>
            <person name="Haridas S."/>
            <person name="Albert R."/>
            <person name="Binder M."/>
            <person name="Bloem J."/>
            <person name="Labutti K."/>
            <person name="Salamov A."/>
            <person name="Andreopoulos B."/>
            <person name="Baker S."/>
            <person name="Barry K."/>
            <person name="Bills G."/>
            <person name="Bluhm B."/>
            <person name="Cannon C."/>
            <person name="Castanera R."/>
            <person name="Culley D."/>
            <person name="Daum C."/>
            <person name="Ezra D."/>
            <person name="Gonzalez J."/>
            <person name="Henrissat B."/>
            <person name="Kuo A."/>
            <person name="Liang C."/>
            <person name="Lipzen A."/>
            <person name="Lutzoni F."/>
            <person name="Magnuson J."/>
            <person name="Mondo S."/>
            <person name="Nolan M."/>
            <person name="Ohm R."/>
            <person name="Pangilinan J."/>
            <person name="Park H.-J."/>
            <person name="Ramirez L."/>
            <person name="Alfaro M."/>
            <person name="Sun H."/>
            <person name="Tritt A."/>
            <person name="Yoshinaga Y."/>
            <person name="Zwiers L.-H."/>
            <person name="Turgeon B."/>
            <person name="Goodwin S."/>
            <person name="Spatafora J."/>
            <person name="Crous P."/>
            <person name="Grigoriev I."/>
        </authorList>
    </citation>
    <scope>NUCLEOTIDE SEQUENCE</scope>
    <source>
        <strain evidence="1">CBS 379.55</strain>
    </source>
</reference>
<dbReference type="EMBL" id="ML986488">
    <property type="protein sequence ID" value="KAF2278538.1"/>
    <property type="molecule type" value="Genomic_DNA"/>
</dbReference>